<feature type="compositionally biased region" description="Pro residues" evidence="1">
    <location>
        <begin position="43"/>
        <end position="53"/>
    </location>
</feature>
<proteinExistence type="predicted"/>
<feature type="compositionally biased region" description="Low complexity" evidence="1">
    <location>
        <begin position="458"/>
        <end position="467"/>
    </location>
</feature>
<feature type="compositionally biased region" description="Pro residues" evidence="1">
    <location>
        <begin position="446"/>
        <end position="457"/>
    </location>
</feature>
<feature type="compositionally biased region" description="Low complexity" evidence="1">
    <location>
        <begin position="158"/>
        <end position="170"/>
    </location>
</feature>
<feature type="region of interest" description="Disordered" evidence="1">
    <location>
        <begin position="324"/>
        <end position="343"/>
    </location>
</feature>
<protein>
    <submittedName>
        <fullName evidence="2">Titin</fullName>
    </submittedName>
</protein>
<organism evidence="2 3">
    <name type="scientific">Frankliniella fusca</name>
    <dbReference type="NCBI Taxonomy" id="407009"/>
    <lineage>
        <taxon>Eukaryota</taxon>
        <taxon>Metazoa</taxon>
        <taxon>Ecdysozoa</taxon>
        <taxon>Arthropoda</taxon>
        <taxon>Hexapoda</taxon>
        <taxon>Insecta</taxon>
        <taxon>Pterygota</taxon>
        <taxon>Neoptera</taxon>
        <taxon>Paraneoptera</taxon>
        <taxon>Thysanoptera</taxon>
        <taxon>Terebrantia</taxon>
        <taxon>Thripoidea</taxon>
        <taxon>Thripidae</taxon>
        <taxon>Frankliniella</taxon>
    </lineage>
</organism>
<dbReference type="Proteomes" id="UP001219518">
    <property type="component" value="Unassembled WGS sequence"/>
</dbReference>
<accession>A0AAE1H9G7</accession>
<feature type="compositionally biased region" description="Low complexity" evidence="1">
    <location>
        <begin position="22"/>
        <end position="36"/>
    </location>
</feature>
<feature type="compositionally biased region" description="Pro residues" evidence="1">
    <location>
        <begin position="91"/>
        <end position="116"/>
    </location>
</feature>
<dbReference type="EMBL" id="JAHWGI010000700">
    <property type="protein sequence ID" value="KAK3917215.1"/>
    <property type="molecule type" value="Genomic_DNA"/>
</dbReference>
<evidence type="ECO:0000256" key="1">
    <source>
        <dbReference type="SAM" id="MobiDB-lite"/>
    </source>
</evidence>
<feature type="region of interest" description="Disordered" evidence="1">
    <location>
        <begin position="22"/>
        <end position="57"/>
    </location>
</feature>
<feature type="compositionally biased region" description="Gly residues" evidence="1">
    <location>
        <begin position="411"/>
        <end position="426"/>
    </location>
</feature>
<feature type="compositionally biased region" description="Low complexity" evidence="1">
    <location>
        <begin position="480"/>
        <end position="489"/>
    </location>
</feature>
<comment type="caution">
    <text evidence="2">The sequence shown here is derived from an EMBL/GenBank/DDBJ whole genome shotgun (WGS) entry which is preliminary data.</text>
</comment>
<feature type="compositionally biased region" description="Low complexity" evidence="1">
    <location>
        <begin position="190"/>
        <end position="201"/>
    </location>
</feature>
<reference evidence="2" key="1">
    <citation type="submission" date="2021-07" db="EMBL/GenBank/DDBJ databases">
        <authorList>
            <person name="Catto M.A."/>
            <person name="Jacobson A."/>
            <person name="Kennedy G."/>
            <person name="Labadie P."/>
            <person name="Hunt B.G."/>
            <person name="Srinivasan R."/>
        </authorList>
    </citation>
    <scope>NUCLEOTIDE SEQUENCE</scope>
    <source>
        <strain evidence="2">PL_HMW_Pooled</strain>
        <tissue evidence="2">Head</tissue>
    </source>
</reference>
<feature type="region of interest" description="Disordered" evidence="1">
    <location>
        <begin position="85"/>
        <end position="263"/>
    </location>
</feature>
<feature type="region of interest" description="Disordered" evidence="1">
    <location>
        <begin position="396"/>
        <end position="489"/>
    </location>
</feature>
<keyword evidence="3" id="KW-1185">Reference proteome</keyword>
<evidence type="ECO:0000313" key="3">
    <source>
        <dbReference type="Proteomes" id="UP001219518"/>
    </source>
</evidence>
<dbReference type="AlphaFoldDB" id="A0AAE1H9G7"/>
<sequence>MLRMTSSTPSLTAANGAGVLRQGAAAAGAAAEVARGNPNHQRPLPPPPVPPRPSKSVVAEALARTRGGRAEPRVEPNVVVVPVQAVIPTRRAPPPPSHPPAPTHPRGRPPPLPDQPPVASVNGTSGAGPGGRSRSTGRTRRLKDTPAPALPPWALEQAVKAAAPVAPVGKASREADGGGRLRSPSKPLVLSPAPARRASPASPAPSPKLRSSSKDSKGSPSPTVLVIDTNAELSSLDSGKASDGDSCGSLSSRGSQGAADLGVQLRRRSRILQSDWFEVEGDGKEVRYSSCQITIEDPAPAPPVPSSGPCNGVTVVVGSGLGSAASSPASSPIGSPSAAAAAHPCGPLGSDCRNANASLKRLVMASLQGLPPLPKSLSGANLLEGSGLLFTPAEMAAVTGMPPPPPAPAPSGGGSGAPSPGSGSGSGLSHSGSFRHHSSGSLSSRPTPPRGTTPPSGPSGSRNGSPLQCMSVPPPPPPRTARQAGPGRATNLDAQLAVLRKEMVSACVRVCVCV</sequence>
<name>A0AAE1H9G7_9NEOP</name>
<gene>
    <name evidence="2" type="ORF">KUF71_006799</name>
</gene>
<evidence type="ECO:0000313" key="2">
    <source>
        <dbReference type="EMBL" id="KAK3917215.1"/>
    </source>
</evidence>
<reference evidence="2" key="2">
    <citation type="journal article" date="2023" name="BMC Genomics">
        <title>Pest status, molecular evolution, and epigenetic factors derived from the genome assembly of Frankliniella fusca, a thysanopteran phytovirus vector.</title>
        <authorList>
            <person name="Catto M.A."/>
            <person name="Labadie P.E."/>
            <person name="Jacobson A.L."/>
            <person name="Kennedy G.G."/>
            <person name="Srinivasan R."/>
            <person name="Hunt B.G."/>
        </authorList>
    </citation>
    <scope>NUCLEOTIDE SEQUENCE</scope>
    <source>
        <strain evidence="2">PL_HMW_Pooled</strain>
    </source>
</reference>